<feature type="signal peptide" evidence="3">
    <location>
        <begin position="1"/>
        <end position="21"/>
    </location>
</feature>
<dbReference type="AlphaFoldDB" id="A0A0H5DSA1"/>
<feature type="chain" id="PRO_5005217848" evidence="3">
    <location>
        <begin position="22"/>
        <end position="420"/>
    </location>
</feature>
<organism evidence="5 6">
    <name type="scientific">Estrella lausannensis</name>
    <dbReference type="NCBI Taxonomy" id="483423"/>
    <lineage>
        <taxon>Bacteria</taxon>
        <taxon>Pseudomonadati</taxon>
        <taxon>Chlamydiota</taxon>
        <taxon>Chlamydiia</taxon>
        <taxon>Parachlamydiales</taxon>
        <taxon>Candidatus Criblamydiaceae</taxon>
        <taxon>Estrella</taxon>
    </lineage>
</organism>
<keyword evidence="6" id="KW-1185">Reference proteome</keyword>
<feature type="domain" description="SH3b" evidence="4">
    <location>
        <begin position="122"/>
        <end position="181"/>
    </location>
</feature>
<dbReference type="OrthoDB" id="18911at2"/>
<evidence type="ECO:0000256" key="1">
    <source>
        <dbReference type="SAM" id="Coils"/>
    </source>
</evidence>
<dbReference type="InterPro" id="IPR052354">
    <property type="entry name" value="Cell_Wall_Dynamics_Protein"/>
</dbReference>
<evidence type="ECO:0000313" key="6">
    <source>
        <dbReference type="Proteomes" id="UP000220251"/>
    </source>
</evidence>
<feature type="coiled-coil region" evidence="1">
    <location>
        <begin position="190"/>
        <end position="299"/>
    </location>
</feature>
<evidence type="ECO:0000313" key="5">
    <source>
        <dbReference type="EMBL" id="CRX39178.1"/>
    </source>
</evidence>
<dbReference type="RefSeq" id="WP_098039044.1">
    <property type="nucleotide sequence ID" value="NZ_CWGJ01000026.1"/>
</dbReference>
<dbReference type="PANTHER" id="PTHR34408:SF1">
    <property type="entry name" value="GLYCOSYL HYDROLASE FAMILY 19 DOMAIN-CONTAINING PROTEIN HI_1415"/>
    <property type="match status" value="1"/>
</dbReference>
<sequence length="420" mass="47667">MLKWNHLLPIAGCFVASCLQGAPSASTPLPKESSTHLKDINTTPSTEKSEAKKPPFTAFTGKISKNKVRMRVLPGTDSPIVKELTQGDFLVIEGEEDDFYAVKPPEEVKGYVFRTFVLEGVIEGSKVNVRMEPNTDSPVLTQLNSGDKVNGQIAASNSKWIEISLPQTVRFFVSKDFVKRVGDKNYLTMLQRKKAEVKDLMDAAARASENLNDFPQINYEFIVKHYEKVLSDYPELEEEKAKAETLLKSFKDDYIKRKMAYLEAQSGKIIHAEKLEVEKQTLEQKMKEQQKRLAQLEQQIHTEQMPAALANSAAPYWMNQERELYLSWMEKEGTRPIESFYDEQRLEGVTLRGTIEPYTKNVKNKPGDFLLVNPQGRPIAFLYSTVVNLHELIGKDMVLIGSTRPNNNFAFPAYFVISAE</sequence>
<feature type="domain" description="SH3b" evidence="4">
    <location>
        <begin position="58"/>
        <end position="121"/>
    </location>
</feature>
<evidence type="ECO:0000256" key="3">
    <source>
        <dbReference type="SAM" id="SignalP"/>
    </source>
</evidence>
<dbReference type="PANTHER" id="PTHR34408">
    <property type="entry name" value="FAMILY PROTEIN, PUTATIVE-RELATED"/>
    <property type="match status" value="1"/>
</dbReference>
<gene>
    <name evidence="5" type="ORF">ELAC_1853</name>
</gene>
<protein>
    <submittedName>
        <fullName evidence="5">Conserved putative secreted protein</fullName>
    </submittedName>
</protein>
<dbReference type="EMBL" id="CWGJ01000026">
    <property type="protein sequence ID" value="CRX39178.1"/>
    <property type="molecule type" value="Genomic_DNA"/>
</dbReference>
<accession>A0A0H5DSA1</accession>
<dbReference type="Gene3D" id="2.30.30.40">
    <property type="entry name" value="SH3 Domains"/>
    <property type="match status" value="2"/>
</dbReference>
<evidence type="ECO:0000259" key="4">
    <source>
        <dbReference type="SMART" id="SM00287"/>
    </source>
</evidence>
<keyword evidence="3" id="KW-0732">Signal</keyword>
<dbReference type="InterPro" id="IPR003646">
    <property type="entry name" value="SH3-like_bac-type"/>
</dbReference>
<feature type="region of interest" description="Disordered" evidence="2">
    <location>
        <begin position="25"/>
        <end position="53"/>
    </location>
</feature>
<keyword evidence="1" id="KW-0175">Coiled coil</keyword>
<name>A0A0H5DSA1_9BACT</name>
<evidence type="ECO:0000256" key="2">
    <source>
        <dbReference type="SAM" id="MobiDB-lite"/>
    </source>
</evidence>
<reference evidence="6" key="1">
    <citation type="submission" date="2015-06" db="EMBL/GenBank/DDBJ databases">
        <authorList>
            <person name="Bertelli C."/>
        </authorList>
    </citation>
    <scope>NUCLEOTIDE SEQUENCE [LARGE SCALE GENOMIC DNA]</scope>
    <source>
        <strain evidence="6">CRIB-30</strain>
    </source>
</reference>
<proteinExistence type="predicted"/>
<dbReference type="PROSITE" id="PS51257">
    <property type="entry name" value="PROKAR_LIPOPROTEIN"/>
    <property type="match status" value="1"/>
</dbReference>
<dbReference type="SMART" id="SM00287">
    <property type="entry name" value="SH3b"/>
    <property type="match status" value="2"/>
</dbReference>
<dbReference type="Proteomes" id="UP000220251">
    <property type="component" value="Unassembled WGS sequence"/>
</dbReference>